<evidence type="ECO:0000313" key="1">
    <source>
        <dbReference type="EMBL" id="HGH61297.1"/>
    </source>
</evidence>
<dbReference type="SUPFAM" id="SSF75169">
    <property type="entry name" value="DsrEFH-like"/>
    <property type="match status" value="1"/>
</dbReference>
<reference evidence="1" key="1">
    <citation type="journal article" date="2020" name="mSystems">
        <title>Genome- and Community-Level Interaction Insights into Carbon Utilization and Element Cycling Functions of Hydrothermarchaeota in Hydrothermal Sediment.</title>
        <authorList>
            <person name="Zhou Z."/>
            <person name="Liu Y."/>
            <person name="Xu W."/>
            <person name="Pan J."/>
            <person name="Luo Z.H."/>
            <person name="Li M."/>
        </authorList>
    </citation>
    <scope>NUCLEOTIDE SEQUENCE [LARGE SCALE GENOMIC DNA]</scope>
    <source>
        <strain evidence="1">SpSt-769</strain>
    </source>
</reference>
<gene>
    <name evidence="1" type="ORF">ENV54_08375</name>
</gene>
<sequence length="116" mass="12252">MEKKIALFAFNGDPMCFVHVLLNALDMKTRGYDVKLVIEGAATGLIPDLASGASPLAGLFNKVREAGLISAVCKACSAKMNVLDKVAAAGLPLGEDMSGHPSMGNYMDEGYRVITF</sequence>
<dbReference type="Gene3D" id="3.40.1260.10">
    <property type="entry name" value="DsrEFH-like"/>
    <property type="match status" value="1"/>
</dbReference>
<dbReference type="InterPro" id="IPR003787">
    <property type="entry name" value="Sulphur_relay_DsrE/F-like"/>
</dbReference>
<proteinExistence type="predicted"/>
<comment type="caution">
    <text evidence="1">The sequence shown here is derived from an EMBL/GenBank/DDBJ whole genome shotgun (WGS) entry which is preliminary data.</text>
</comment>
<protein>
    <submittedName>
        <fullName evidence="1">Cytoplasmic protein</fullName>
    </submittedName>
</protein>
<accession>A0A7C4EXH9</accession>
<dbReference type="EMBL" id="DTGT01000261">
    <property type="protein sequence ID" value="HGH61297.1"/>
    <property type="molecule type" value="Genomic_DNA"/>
</dbReference>
<dbReference type="AlphaFoldDB" id="A0A7C4EXH9"/>
<name>A0A7C4EXH9_9BACT</name>
<dbReference type="InterPro" id="IPR027396">
    <property type="entry name" value="DsrEFH-like"/>
</dbReference>
<dbReference type="Pfam" id="PF02635">
    <property type="entry name" value="DsrE"/>
    <property type="match status" value="1"/>
</dbReference>
<organism evidence="1">
    <name type="scientific">Desulfomonile tiedjei</name>
    <dbReference type="NCBI Taxonomy" id="2358"/>
    <lineage>
        <taxon>Bacteria</taxon>
        <taxon>Pseudomonadati</taxon>
        <taxon>Thermodesulfobacteriota</taxon>
        <taxon>Desulfomonilia</taxon>
        <taxon>Desulfomonilales</taxon>
        <taxon>Desulfomonilaceae</taxon>
        <taxon>Desulfomonile</taxon>
    </lineage>
</organism>